<reference evidence="2" key="2">
    <citation type="submission" date="2019-10" db="EMBL/GenBank/DDBJ databases">
        <title>A de novo genome assembly of a pear dwarfing rootstock.</title>
        <authorList>
            <person name="Wang F."/>
            <person name="Wang J."/>
            <person name="Li S."/>
            <person name="Zhang Y."/>
            <person name="Fang M."/>
            <person name="Ma L."/>
            <person name="Zhao Y."/>
            <person name="Jiang S."/>
        </authorList>
    </citation>
    <scope>NUCLEOTIDE SEQUENCE [LARGE SCALE GENOMIC DNA]</scope>
</reference>
<name>A0A5N5FRF7_9ROSA</name>
<dbReference type="AlphaFoldDB" id="A0A5N5FRF7"/>
<evidence type="ECO:0000313" key="2">
    <source>
        <dbReference type="Proteomes" id="UP000327157"/>
    </source>
</evidence>
<reference evidence="1 2" key="1">
    <citation type="submission" date="2019-09" db="EMBL/GenBank/DDBJ databases">
        <authorList>
            <person name="Ou C."/>
        </authorList>
    </citation>
    <scope>NUCLEOTIDE SEQUENCE [LARGE SCALE GENOMIC DNA]</scope>
    <source>
        <strain evidence="1">S2</strain>
        <tissue evidence="1">Leaf</tissue>
    </source>
</reference>
<proteinExistence type="predicted"/>
<dbReference type="EMBL" id="SMOL01000559">
    <property type="protein sequence ID" value="KAB2605467.1"/>
    <property type="molecule type" value="Genomic_DNA"/>
</dbReference>
<keyword evidence="2" id="KW-1185">Reference proteome</keyword>
<comment type="caution">
    <text evidence="1">The sequence shown here is derived from an EMBL/GenBank/DDBJ whole genome shotgun (WGS) entry which is preliminary data.</text>
</comment>
<evidence type="ECO:0000313" key="1">
    <source>
        <dbReference type="EMBL" id="KAB2605467.1"/>
    </source>
</evidence>
<reference evidence="1 2" key="3">
    <citation type="submission" date="2019-11" db="EMBL/GenBank/DDBJ databases">
        <title>A de novo genome assembly of a pear dwarfing rootstock.</title>
        <authorList>
            <person name="Wang F."/>
            <person name="Wang J."/>
            <person name="Li S."/>
            <person name="Zhang Y."/>
            <person name="Fang M."/>
            <person name="Ma L."/>
            <person name="Zhao Y."/>
            <person name="Jiang S."/>
        </authorList>
    </citation>
    <scope>NUCLEOTIDE SEQUENCE [LARGE SCALE GENOMIC DNA]</scope>
    <source>
        <strain evidence="1">S2</strain>
        <tissue evidence="1">Leaf</tissue>
    </source>
</reference>
<accession>A0A5N5FRF7</accession>
<dbReference type="Proteomes" id="UP000327157">
    <property type="component" value="Chromosome 11"/>
</dbReference>
<gene>
    <name evidence="1" type="ORF">D8674_005184</name>
</gene>
<sequence length="72" mass="8633">MMEEYNHIAQNQNSKSAWLRLFPRISVHGNGELPWYCAEERWRVKGSCFDLLFFRREEDRGLNGKVEVTDRD</sequence>
<protein>
    <submittedName>
        <fullName evidence="1">Uncharacterized protein</fullName>
    </submittedName>
</protein>
<organism evidence="1 2">
    <name type="scientific">Pyrus ussuriensis x Pyrus communis</name>
    <dbReference type="NCBI Taxonomy" id="2448454"/>
    <lineage>
        <taxon>Eukaryota</taxon>
        <taxon>Viridiplantae</taxon>
        <taxon>Streptophyta</taxon>
        <taxon>Embryophyta</taxon>
        <taxon>Tracheophyta</taxon>
        <taxon>Spermatophyta</taxon>
        <taxon>Magnoliopsida</taxon>
        <taxon>eudicotyledons</taxon>
        <taxon>Gunneridae</taxon>
        <taxon>Pentapetalae</taxon>
        <taxon>rosids</taxon>
        <taxon>fabids</taxon>
        <taxon>Rosales</taxon>
        <taxon>Rosaceae</taxon>
        <taxon>Amygdaloideae</taxon>
        <taxon>Maleae</taxon>
        <taxon>Pyrus</taxon>
    </lineage>
</organism>